<dbReference type="Proteomes" id="UP000076552">
    <property type="component" value="Unassembled WGS sequence"/>
</dbReference>
<evidence type="ECO:0000313" key="2">
    <source>
        <dbReference type="EMBL" id="KZL67201.1"/>
    </source>
</evidence>
<keyword evidence="3" id="KW-1185">Reference proteome</keyword>
<feature type="region of interest" description="Disordered" evidence="1">
    <location>
        <begin position="187"/>
        <end position="256"/>
    </location>
</feature>
<name>A0A166PV51_9PEZI</name>
<accession>A0A166PV51</accession>
<organism evidence="2 3">
    <name type="scientific">Colletotrichum tofieldiae</name>
    <dbReference type="NCBI Taxonomy" id="708197"/>
    <lineage>
        <taxon>Eukaryota</taxon>
        <taxon>Fungi</taxon>
        <taxon>Dikarya</taxon>
        <taxon>Ascomycota</taxon>
        <taxon>Pezizomycotina</taxon>
        <taxon>Sordariomycetes</taxon>
        <taxon>Hypocreomycetidae</taxon>
        <taxon>Glomerellales</taxon>
        <taxon>Glomerellaceae</taxon>
        <taxon>Colletotrichum</taxon>
        <taxon>Colletotrichum spaethianum species complex</taxon>
    </lineage>
</organism>
<protein>
    <submittedName>
        <fullName evidence="2">Uncharacterized protein</fullName>
    </submittedName>
</protein>
<proteinExistence type="predicted"/>
<dbReference type="EMBL" id="LFIV01000150">
    <property type="protein sequence ID" value="KZL67201.1"/>
    <property type="molecule type" value="Genomic_DNA"/>
</dbReference>
<feature type="compositionally biased region" description="Acidic residues" evidence="1">
    <location>
        <begin position="188"/>
        <end position="206"/>
    </location>
</feature>
<reference evidence="2 3" key="1">
    <citation type="submission" date="2015-06" db="EMBL/GenBank/DDBJ databases">
        <title>Survival trade-offs in plant roots during colonization by closely related pathogenic and mutualistic fungi.</title>
        <authorList>
            <person name="Hacquard S."/>
            <person name="Kracher B."/>
            <person name="Hiruma K."/>
            <person name="Weinman A."/>
            <person name="Muench P."/>
            <person name="Garrido Oter R."/>
            <person name="Ver Loren van Themaat E."/>
            <person name="Dallerey J.-F."/>
            <person name="Damm U."/>
            <person name="Henrissat B."/>
            <person name="Lespinet O."/>
            <person name="Thon M."/>
            <person name="Kemen E."/>
            <person name="McHardy A.C."/>
            <person name="Schulze-Lefert P."/>
            <person name="O'Connell R.J."/>
        </authorList>
    </citation>
    <scope>NUCLEOTIDE SEQUENCE [LARGE SCALE GENOMIC DNA]</scope>
    <source>
        <strain evidence="2 3">0861</strain>
    </source>
</reference>
<dbReference type="AlphaFoldDB" id="A0A166PV51"/>
<gene>
    <name evidence="2" type="ORF">CT0861_12659</name>
</gene>
<evidence type="ECO:0000313" key="3">
    <source>
        <dbReference type="Proteomes" id="UP000076552"/>
    </source>
</evidence>
<comment type="caution">
    <text evidence="2">The sequence shown here is derived from an EMBL/GenBank/DDBJ whole genome shotgun (WGS) entry which is preliminary data.</text>
</comment>
<dbReference type="STRING" id="708197.A0A166PV51"/>
<evidence type="ECO:0000256" key="1">
    <source>
        <dbReference type="SAM" id="MobiDB-lite"/>
    </source>
</evidence>
<feature type="compositionally biased region" description="Basic residues" evidence="1">
    <location>
        <begin position="56"/>
        <end position="74"/>
    </location>
</feature>
<sequence length="256" mass="28441">MCLRIYRHYTGCGCLLATRASLRECRHGPTSPLCGPHHTIGIVTRKGEECAYHARLTKQQRHAPRQSRKPRFRRPSGPGVTDKEIAAARLEHLRSLDMQDRLSRFKAKGLKGSYRGDPAPKPRGGAVVFSRPFEGTEFQGRHPRENTDFEKGDVARQKARCRLRDEFLTIIQKEGLFDPSDRFLSSAWDDDEDGFPAESSEADPEAMETTSYSEGAEPMAPSEVVEGGSEVMTGGGQCDGHGQDRRGRGGRAGAWR</sequence>
<feature type="region of interest" description="Disordered" evidence="1">
    <location>
        <begin position="56"/>
        <end position="82"/>
    </location>
</feature>